<dbReference type="CDD" id="cd04478">
    <property type="entry name" value="RPA2_DBD_D"/>
    <property type="match status" value="1"/>
</dbReference>
<dbReference type="InterPro" id="IPR012340">
    <property type="entry name" value="NA-bd_OB-fold"/>
</dbReference>
<evidence type="ECO:0000256" key="5">
    <source>
        <dbReference type="ARBA" id="ARBA00023204"/>
    </source>
</evidence>
<feature type="repeat" description="PPR" evidence="6">
    <location>
        <begin position="244"/>
        <end position="278"/>
    </location>
</feature>
<proteinExistence type="predicted"/>
<dbReference type="GO" id="GO:0006260">
    <property type="term" value="P:DNA replication"/>
    <property type="evidence" value="ECO:0007669"/>
    <property type="project" value="UniProtKB-KW"/>
</dbReference>
<reference evidence="8" key="1">
    <citation type="journal article" date="2016" name="Nat. Genet.">
        <title>A high-quality carrot genome assembly provides new insights into carotenoid accumulation and asterid genome evolution.</title>
        <authorList>
            <person name="Iorizzo M."/>
            <person name="Ellison S."/>
            <person name="Senalik D."/>
            <person name="Zeng P."/>
            <person name="Satapoomin P."/>
            <person name="Huang J."/>
            <person name="Bowman M."/>
            <person name="Iovene M."/>
            <person name="Sanseverino W."/>
            <person name="Cavagnaro P."/>
            <person name="Yildiz M."/>
            <person name="Macko-Podgorni A."/>
            <person name="Moranska E."/>
            <person name="Grzebelus E."/>
            <person name="Grzebelus D."/>
            <person name="Ashrafi H."/>
            <person name="Zheng Z."/>
            <person name="Cheng S."/>
            <person name="Spooner D."/>
            <person name="Van Deynze A."/>
            <person name="Simon P."/>
        </authorList>
    </citation>
    <scope>NUCLEOTIDE SEQUENCE [LARGE SCALE GENOMIC DNA]</scope>
    <source>
        <tissue evidence="8">Leaf</tissue>
    </source>
</reference>
<protein>
    <recommendedName>
        <fullName evidence="7">OB domain-containing protein</fullName>
    </recommendedName>
</protein>
<gene>
    <name evidence="8" type="ORF">DCAR_020125</name>
</gene>
<dbReference type="GO" id="GO:0009451">
    <property type="term" value="P:RNA modification"/>
    <property type="evidence" value="ECO:0007669"/>
    <property type="project" value="InterPro"/>
</dbReference>
<sequence length="697" mass="76889">MFGGQFDGSAAFAGGGFMPSQATQSNRESQQLLPLTVKQISLALLSSDEKSNFSIDGVEVNSVKLVGMVTNKAERVTDVSLEIDDGTGRIDCTKWVNESADMKEMEGITDGMYVCVHGHLKGFQGKKQLVIFCIRPLKDFNEITYHFVECAYVHHYNTKLRVLGGGPVAGHMPTPAASMPFQGHQATPSNQFPGVQYSSGDFGGVDKMVLEFLQQPSCVTLFAHYALSNFTYAQKLFTQIHKPTIFDYNNMIMGHSKTSNLEMGVSVYAQMRSLGISPNARTFPLLAKACENVHSLGQIYGQAVKFGLCGDVYVVSSFIHMYALIGEVGLAVRVFDGSLDRNVVCYTSLISGFCRNGYVDCAREVFDGMTERNDVCCSAMVSGYISNEKYSEGIGLFCELRECGNVRFNKSILMSVLSACAAVGTYEEGVRVHCYVRENYCEYELELGTALIDFYAKCGNVEVAVAIFKKMSCRDVTTWTSMILGLALNGKNDMALDLFREMERIGPKPNAVTFIGILSACNQKTPLTDAWRLFGRMCKVYGIAPLIEHYGCMVDLLARAGQIKKAEILIKSMPMEPDGVIWGSFLNGCLIHGNTELGLNAGKHVIELEPQHSGRYVLLANMYATLGNWESVTRLRKMMKVKQVVSKPGWSSIEIDGITNRFTVDDKSHSHAKDIYQLLSLLTRDLVSSNLESVDPD</sequence>
<organism evidence="8">
    <name type="scientific">Daucus carota subsp. sativus</name>
    <name type="common">Carrot</name>
    <dbReference type="NCBI Taxonomy" id="79200"/>
    <lineage>
        <taxon>Eukaryota</taxon>
        <taxon>Viridiplantae</taxon>
        <taxon>Streptophyta</taxon>
        <taxon>Embryophyta</taxon>
        <taxon>Tracheophyta</taxon>
        <taxon>Spermatophyta</taxon>
        <taxon>Magnoliopsida</taxon>
        <taxon>eudicotyledons</taxon>
        <taxon>Gunneridae</taxon>
        <taxon>Pentapetalae</taxon>
        <taxon>asterids</taxon>
        <taxon>campanulids</taxon>
        <taxon>Apiales</taxon>
        <taxon>Apiaceae</taxon>
        <taxon>Apioideae</taxon>
        <taxon>Scandiceae</taxon>
        <taxon>Daucinae</taxon>
        <taxon>Daucus</taxon>
        <taxon>Daucus sect. Daucus</taxon>
    </lineage>
</organism>
<dbReference type="Pfam" id="PF13041">
    <property type="entry name" value="PPR_2"/>
    <property type="match status" value="2"/>
</dbReference>
<evidence type="ECO:0000256" key="4">
    <source>
        <dbReference type="ARBA" id="ARBA00023172"/>
    </source>
</evidence>
<keyword evidence="5" id="KW-0234">DNA repair</keyword>
<comment type="caution">
    <text evidence="8">The sequence shown here is derived from an EMBL/GenBank/DDBJ whole genome shotgun (WGS) entry which is preliminary data.</text>
</comment>
<dbReference type="PROSITE" id="PS51375">
    <property type="entry name" value="PPR"/>
    <property type="match status" value="3"/>
</dbReference>
<keyword evidence="2" id="KW-0677">Repeat</keyword>
<dbReference type="GO" id="GO:0006281">
    <property type="term" value="P:DNA repair"/>
    <property type="evidence" value="ECO:0007669"/>
    <property type="project" value="UniProtKB-KW"/>
</dbReference>
<dbReference type="InterPro" id="IPR046960">
    <property type="entry name" value="PPR_At4g14850-like_plant"/>
</dbReference>
<dbReference type="Pfam" id="PF20431">
    <property type="entry name" value="E_motif"/>
    <property type="match status" value="1"/>
</dbReference>
<dbReference type="PANTHER" id="PTHR47926:SF350">
    <property type="entry name" value="(WILD MALAYSIAN BANANA) HYPOTHETICAL PROTEIN"/>
    <property type="match status" value="1"/>
</dbReference>
<dbReference type="Gramene" id="KZM92510">
    <property type="protein sequence ID" value="KZM92510"/>
    <property type="gene ID" value="DCAR_020125"/>
</dbReference>
<dbReference type="OMA" id="CEYELEL"/>
<feature type="repeat" description="PPR" evidence="6">
    <location>
        <begin position="475"/>
        <end position="509"/>
    </location>
</feature>
<keyword evidence="4" id="KW-0233">DNA recombination</keyword>
<dbReference type="InterPro" id="IPR002885">
    <property type="entry name" value="PPR_rpt"/>
</dbReference>
<feature type="repeat" description="PPR" evidence="6">
    <location>
        <begin position="342"/>
        <end position="376"/>
    </location>
</feature>
<dbReference type="AlphaFoldDB" id="A0A161ZYX5"/>
<dbReference type="SUPFAM" id="SSF50249">
    <property type="entry name" value="Nucleic acid-binding proteins"/>
    <property type="match status" value="1"/>
</dbReference>
<evidence type="ECO:0000256" key="1">
    <source>
        <dbReference type="ARBA" id="ARBA00022705"/>
    </source>
</evidence>
<dbReference type="Pfam" id="PF01535">
    <property type="entry name" value="PPR"/>
    <property type="match status" value="2"/>
</dbReference>
<keyword evidence="3" id="KW-0227">DNA damage</keyword>
<accession>A0A161ZYX5</accession>
<dbReference type="FunFam" id="1.25.40.10:FF:000184">
    <property type="entry name" value="Pentatricopeptide repeat-containing protein, chloroplastic"/>
    <property type="match status" value="1"/>
</dbReference>
<dbReference type="EMBL" id="LNRQ01000006">
    <property type="protein sequence ID" value="KZM92510.1"/>
    <property type="molecule type" value="Genomic_DNA"/>
</dbReference>
<keyword evidence="1" id="KW-0235">DNA replication</keyword>
<feature type="domain" description="OB" evidence="7">
    <location>
        <begin position="63"/>
        <end position="137"/>
    </location>
</feature>
<dbReference type="PANTHER" id="PTHR47926">
    <property type="entry name" value="PENTATRICOPEPTIDE REPEAT-CONTAINING PROTEIN"/>
    <property type="match status" value="1"/>
</dbReference>
<dbReference type="Pfam" id="PF12854">
    <property type="entry name" value="PPR_1"/>
    <property type="match status" value="1"/>
</dbReference>
<dbReference type="InterPro" id="IPR004365">
    <property type="entry name" value="NA-bd_OB_tRNA"/>
</dbReference>
<evidence type="ECO:0000256" key="3">
    <source>
        <dbReference type="ARBA" id="ARBA00022763"/>
    </source>
</evidence>
<evidence type="ECO:0000256" key="6">
    <source>
        <dbReference type="PROSITE-ProRule" id="PRU00708"/>
    </source>
</evidence>
<dbReference type="GO" id="GO:0003723">
    <property type="term" value="F:RNA binding"/>
    <property type="evidence" value="ECO:0007669"/>
    <property type="project" value="InterPro"/>
</dbReference>
<name>A0A161ZYX5_DAUCS</name>
<dbReference type="Gene3D" id="2.40.50.140">
    <property type="entry name" value="Nucleic acid-binding proteins"/>
    <property type="match status" value="1"/>
</dbReference>
<dbReference type="FunFam" id="2.40.50.140:FF:000184">
    <property type="entry name" value="replication protein A 32 kDa subunit A-like"/>
    <property type="match status" value="1"/>
</dbReference>
<dbReference type="GO" id="GO:0006310">
    <property type="term" value="P:DNA recombination"/>
    <property type="evidence" value="ECO:0007669"/>
    <property type="project" value="UniProtKB-KW"/>
</dbReference>
<dbReference type="NCBIfam" id="TIGR00756">
    <property type="entry name" value="PPR"/>
    <property type="match status" value="3"/>
</dbReference>
<dbReference type="InterPro" id="IPR046848">
    <property type="entry name" value="E_motif"/>
</dbReference>
<evidence type="ECO:0000256" key="2">
    <source>
        <dbReference type="ARBA" id="ARBA00022737"/>
    </source>
</evidence>
<dbReference type="Pfam" id="PF01336">
    <property type="entry name" value="tRNA_anti-codon"/>
    <property type="match status" value="1"/>
</dbReference>
<dbReference type="Gene3D" id="1.25.40.10">
    <property type="entry name" value="Tetratricopeptide repeat domain"/>
    <property type="match status" value="4"/>
</dbReference>
<evidence type="ECO:0000259" key="7">
    <source>
        <dbReference type="Pfam" id="PF01336"/>
    </source>
</evidence>
<evidence type="ECO:0000313" key="8">
    <source>
        <dbReference type="EMBL" id="KZM92510.1"/>
    </source>
</evidence>
<dbReference type="InterPro" id="IPR011990">
    <property type="entry name" value="TPR-like_helical_dom_sf"/>
</dbReference>